<evidence type="ECO:0000313" key="3">
    <source>
        <dbReference type="Proteomes" id="UP000184035"/>
    </source>
</evidence>
<dbReference type="AlphaFoldDB" id="A0A1M4X1T3"/>
<dbReference type="EMBL" id="FQVM01000015">
    <property type="protein sequence ID" value="SHE87347.1"/>
    <property type="molecule type" value="Genomic_DNA"/>
</dbReference>
<dbReference type="RefSeq" id="WP_072896279.1">
    <property type="nucleotide sequence ID" value="NZ_FQVM01000015.1"/>
</dbReference>
<dbReference type="PANTHER" id="PTHR41324:SF1">
    <property type="entry name" value="DUF2232 DOMAIN-CONTAINING PROTEIN"/>
    <property type="match status" value="1"/>
</dbReference>
<dbReference type="OrthoDB" id="1938242at2"/>
<feature type="transmembrane region" description="Helical" evidence="1">
    <location>
        <begin position="214"/>
        <end position="233"/>
    </location>
</feature>
<dbReference type="InterPro" id="IPR018710">
    <property type="entry name" value="DUF2232"/>
</dbReference>
<evidence type="ECO:0000256" key="1">
    <source>
        <dbReference type="SAM" id="Phobius"/>
    </source>
</evidence>
<feature type="transmembrane region" description="Helical" evidence="1">
    <location>
        <begin position="102"/>
        <end position="124"/>
    </location>
</feature>
<feature type="transmembrane region" description="Helical" evidence="1">
    <location>
        <begin position="12"/>
        <end position="34"/>
    </location>
</feature>
<keyword evidence="1" id="KW-0472">Membrane</keyword>
<name>A0A1M4X1T3_9CLOT</name>
<feature type="transmembrane region" description="Helical" evidence="1">
    <location>
        <begin position="173"/>
        <end position="193"/>
    </location>
</feature>
<accession>A0A1M4X1T3</accession>
<feature type="transmembrane region" description="Helical" evidence="1">
    <location>
        <begin position="54"/>
        <end position="81"/>
    </location>
</feature>
<dbReference type="Pfam" id="PF09991">
    <property type="entry name" value="DUF2232"/>
    <property type="match status" value="1"/>
</dbReference>
<keyword evidence="1" id="KW-1133">Transmembrane helix</keyword>
<keyword evidence="3" id="KW-1185">Reference proteome</keyword>
<reference evidence="2 3" key="1">
    <citation type="submission" date="2016-11" db="EMBL/GenBank/DDBJ databases">
        <authorList>
            <person name="Jaros S."/>
            <person name="Januszkiewicz K."/>
            <person name="Wedrychowicz H."/>
        </authorList>
    </citation>
    <scope>NUCLEOTIDE SEQUENCE [LARGE SCALE GENOMIC DNA]</scope>
    <source>
        <strain evidence="2 3">DSM 2631</strain>
    </source>
</reference>
<feature type="transmembrane region" description="Helical" evidence="1">
    <location>
        <begin position="245"/>
        <end position="269"/>
    </location>
</feature>
<organism evidence="2 3">
    <name type="scientific">Clostridium fallax</name>
    <dbReference type="NCBI Taxonomy" id="1533"/>
    <lineage>
        <taxon>Bacteria</taxon>
        <taxon>Bacillati</taxon>
        <taxon>Bacillota</taxon>
        <taxon>Clostridia</taxon>
        <taxon>Eubacteriales</taxon>
        <taxon>Clostridiaceae</taxon>
        <taxon>Clostridium</taxon>
    </lineage>
</organism>
<evidence type="ECO:0000313" key="2">
    <source>
        <dbReference type="EMBL" id="SHE87347.1"/>
    </source>
</evidence>
<dbReference type="STRING" id="1533.SAMN05443638_11543"/>
<dbReference type="Proteomes" id="UP000184035">
    <property type="component" value="Unassembled WGS sequence"/>
</dbReference>
<dbReference type="PANTHER" id="PTHR41324">
    <property type="entry name" value="MEMBRANE PROTEIN-RELATED"/>
    <property type="match status" value="1"/>
</dbReference>
<gene>
    <name evidence="2" type="ORF">SAMN05443638_11543</name>
</gene>
<proteinExistence type="predicted"/>
<protein>
    <submittedName>
        <fullName evidence="2">Uncharacterized conserved protein YybS, DUF2232 family</fullName>
    </submittedName>
</protein>
<sequence length="325" mass="36166">MNKKYETKSIVEAALISVIIFLLMFMSSYVPLIASFVMPIPIAMLYLRHDKSVSILSIIVSGVLVSMFNNIFIGILSAIIYGVTGITLGICIKKKIKPIKTIFILGVVNLITTILNLYVTVYIISGENISIIIQQIIDMMKESLEVYSSIGIDITANPLYQIINNLTIESVMVIIPSGFIISAILSAFFNYIISRSIFKKFKYELEPLPSFENWYLDARLGAIFIIIVCLSAMASSKELPYAKYIFTTVYNLLNFSVIIVGLSVIVYFLKNKLKMSKVPLIIIGILIVTSPIGGFLTILGFIDLIVDIRGVDPESLGNAIRRKMS</sequence>
<feature type="transmembrane region" description="Helical" evidence="1">
    <location>
        <begin position="281"/>
        <end position="306"/>
    </location>
</feature>
<keyword evidence="1" id="KW-0812">Transmembrane</keyword>